<feature type="transmembrane region" description="Helical" evidence="1">
    <location>
        <begin position="20"/>
        <end position="38"/>
    </location>
</feature>
<dbReference type="EMBL" id="JBAKUA010000020">
    <property type="protein sequence ID" value="MEH1547490.1"/>
    <property type="molecule type" value="Genomic_DNA"/>
</dbReference>
<reference evidence="2" key="1">
    <citation type="submission" date="2024-02" db="EMBL/GenBank/DDBJ databases">
        <title>Bacterial skin colonization with Propionibacterium avidum as a risk factor for Periprosthetic Joint Infections - a single-center prospective study.</title>
        <authorList>
            <person name="Achermann Y."/>
        </authorList>
    </citation>
    <scope>NUCLEOTIDE SEQUENCE</scope>
    <source>
        <strain evidence="2">PAVI-2017310195</strain>
    </source>
</reference>
<proteinExistence type="predicted"/>
<protein>
    <recommendedName>
        <fullName evidence="4">MFS transporter</fullName>
    </recommendedName>
</protein>
<organism evidence="2 3">
    <name type="scientific">Cutibacterium avidum</name>
    <dbReference type="NCBI Taxonomy" id="33010"/>
    <lineage>
        <taxon>Bacteria</taxon>
        <taxon>Bacillati</taxon>
        <taxon>Actinomycetota</taxon>
        <taxon>Actinomycetes</taxon>
        <taxon>Propionibacteriales</taxon>
        <taxon>Propionibacteriaceae</taxon>
        <taxon>Cutibacterium</taxon>
    </lineage>
</organism>
<name>A0AB35XPN7_9ACTN</name>
<keyword evidence="1" id="KW-0472">Membrane</keyword>
<evidence type="ECO:0008006" key="4">
    <source>
        <dbReference type="Google" id="ProtNLM"/>
    </source>
</evidence>
<dbReference type="AlphaFoldDB" id="A0AB35XPN7"/>
<evidence type="ECO:0000313" key="2">
    <source>
        <dbReference type="EMBL" id="MEH1547490.1"/>
    </source>
</evidence>
<sequence length="52" mass="5764">MFGGTAPYIMSAWAKTPNRFVVYVIILLVISALTVLTLPETKGKNLHHHELA</sequence>
<accession>A0AB35XPN7</accession>
<keyword evidence="1" id="KW-0812">Transmembrane</keyword>
<keyword evidence="1" id="KW-1133">Transmembrane helix</keyword>
<dbReference type="Proteomes" id="UP001309299">
    <property type="component" value="Unassembled WGS sequence"/>
</dbReference>
<dbReference type="RefSeq" id="WP_016666618.1">
    <property type="nucleotide sequence ID" value="NZ_CABKSM010000001.1"/>
</dbReference>
<evidence type="ECO:0000313" key="3">
    <source>
        <dbReference type="Proteomes" id="UP001309299"/>
    </source>
</evidence>
<evidence type="ECO:0000256" key="1">
    <source>
        <dbReference type="SAM" id="Phobius"/>
    </source>
</evidence>
<comment type="caution">
    <text evidence="2">The sequence shown here is derived from an EMBL/GenBank/DDBJ whole genome shotgun (WGS) entry which is preliminary data.</text>
</comment>
<gene>
    <name evidence="2" type="ORF">V7F78_10835</name>
</gene>